<keyword evidence="1" id="KW-1133">Transmembrane helix</keyword>
<proteinExistence type="predicted"/>
<protein>
    <submittedName>
        <fullName evidence="2">Uncharacterized protein</fullName>
    </submittedName>
</protein>
<gene>
    <name evidence="2" type="ORF">BAOM_2166</name>
</gene>
<dbReference type="KEGG" id="pasa:BAOM_2166"/>
<keyword evidence="1" id="KW-0472">Membrane</keyword>
<evidence type="ECO:0000256" key="1">
    <source>
        <dbReference type="SAM" id="Phobius"/>
    </source>
</evidence>
<evidence type="ECO:0000313" key="3">
    <source>
        <dbReference type="Proteomes" id="UP000283095"/>
    </source>
</evidence>
<dbReference type="EMBL" id="CP026095">
    <property type="protein sequence ID" value="AZV42775.1"/>
    <property type="molecule type" value="Genomic_DNA"/>
</dbReference>
<accession>A0A3T0KRA9</accession>
<organism evidence="2 3">
    <name type="scientific">Peribacillus asahii</name>
    <dbReference type="NCBI Taxonomy" id="228899"/>
    <lineage>
        <taxon>Bacteria</taxon>
        <taxon>Bacillati</taxon>
        <taxon>Bacillota</taxon>
        <taxon>Bacilli</taxon>
        <taxon>Bacillales</taxon>
        <taxon>Bacillaceae</taxon>
        <taxon>Peribacillus</taxon>
    </lineage>
</organism>
<sequence length="39" mass="4660">MASILKSSFLWPIGYVLVNVRFILKTKAKMSYKSFYQHY</sequence>
<feature type="transmembrane region" description="Helical" evidence="1">
    <location>
        <begin position="6"/>
        <end position="24"/>
    </location>
</feature>
<name>A0A3T0KRA9_9BACI</name>
<reference evidence="2 3" key="1">
    <citation type="submission" date="2018-01" db="EMBL/GenBank/DDBJ databases">
        <title>Bacillus asahii Genome sequencing and assembly.</title>
        <authorList>
            <person name="Jiang H."/>
            <person name="Feng Y."/>
            <person name="Zhao F."/>
            <person name="Lin X."/>
        </authorList>
    </citation>
    <scope>NUCLEOTIDE SEQUENCE [LARGE SCALE GENOMIC DNA]</scope>
    <source>
        <strain evidence="2 3">OM18</strain>
    </source>
</reference>
<dbReference type="AlphaFoldDB" id="A0A3T0KRA9"/>
<keyword evidence="1" id="KW-0812">Transmembrane</keyword>
<dbReference type="Proteomes" id="UP000283095">
    <property type="component" value="Chromosome"/>
</dbReference>
<evidence type="ECO:0000313" key="2">
    <source>
        <dbReference type="EMBL" id="AZV42775.1"/>
    </source>
</evidence>